<gene>
    <name evidence="1" type="ORF">FCALED_LOCUS17336</name>
</gene>
<sequence length="42" mass="4975">KLTTIITSLELMSFENLQKLQIELDNFNNESDFNEQHFSDVE</sequence>
<feature type="non-terminal residue" evidence="1">
    <location>
        <position position="1"/>
    </location>
</feature>
<organism evidence="1 2">
    <name type="scientific">Funneliformis caledonium</name>
    <dbReference type="NCBI Taxonomy" id="1117310"/>
    <lineage>
        <taxon>Eukaryota</taxon>
        <taxon>Fungi</taxon>
        <taxon>Fungi incertae sedis</taxon>
        <taxon>Mucoromycota</taxon>
        <taxon>Glomeromycotina</taxon>
        <taxon>Glomeromycetes</taxon>
        <taxon>Glomerales</taxon>
        <taxon>Glomeraceae</taxon>
        <taxon>Funneliformis</taxon>
    </lineage>
</organism>
<evidence type="ECO:0000313" key="1">
    <source>
        <dbReference type="EMBL" id="CAG8767806.1"/>
    </source>
</evidence>
<proteinExistence type="predicted"/>
<protein>
    <submittedName>
        <fullName evidence="1">3286_t:CDS:1</fullName>
    </submittedName>
</protein>
<dbReference type="EMBL" id="CAJVPQ010025977">
    <property type="protein sequence ID" value="CAG8767806.1"/>
    <property type="molecule type" value="Genomic_DNA"/>
</dbReference>
<name>A0A9N9NWT3_9GLOM</name>
<dbReference type="Proteomes" id="UP000789570">
    <property type="component" value="Unassembled WGS sequence"/>
</dbReference>
<dbReference type="AlphaFoldDB" id="A0A9N9NWT3"/>
<feature type="non-terminal residue" evidence="1">
    <location>
        <position position="42"/>
    </location>
</feature>
<accession>A0A9N9NWT3</accession>
<comment type="caution">
    <text evidence="1">The sequence shown here is derived from an EMBL/GenBank/DDBJ whole genome shotgun (WGS) entry which is preliminary data.</text>
</comment>
<keyword evidence="2" id="KW-1185">Reference proteome</keyword>
<reference evidence="1" key="1">
    <citation type="submission" date="2021-06" db="EMBL/GenBank/DDBJ databases">
        <authorList>
            <person name="Kallberg Y."/>
            <person name="Tangrot J."/>
            <person name="Rosling A."/>
        </authorList>
    </citation>
    <scope>NUCLEOTIDE SEQUENCE</scope>
    <source>
        <strain evidence="1">UK204</strain>
    </source>
</reference>
<evidence type="ECO:0000313" key="2">
    <source>
        <dbReference type="Proteomes" id="UP000789570"/>
    </source>
</evidence>